<organism evidence="1 2">
    <name type="scientific">Streptomyces pseudovenezuelae</name>
    <dbReference type="NCBI Taxonomy" id="67350"/>
    <lineage>
        <taxon>Bacteria</taxon>
        <taxon>Bacillati</taxon>
        <taxon>Actinomycetota</taxon>
        <taxon>Actinomycetes</taxon>
        <taxon>Kitasatosporales</taxon>
        <taxon>Streptomycetaceae</taxon>
        <taxon>Streptomyces</taxon>
        <taxon>Streptomyces aurantiacus group</taxon>
    </lineage>
</organism>
<gene>
    <name evidence="1" type="ORF">M2283_009357</name>
</gene>
<protein>
    <submittedName>
        <fullName evidence="1">Uncharacterized protein</fullName>
    </submittedName>
</protein>
<reference evidence="1 2" key="1">
    <citation type="submission" date="2023-04" db="EMBL/GenBank/DDBJ databases">
        <title>Forest soil microbial communities from Buena Vista Peninsula, Colon Province, Panama.</title>
        <authorList>
            <person name="Bouskill N."/>
        </authorList>
    </citation>
    <scope>NUCLEOTIDE SEQUENCE [LARGE SCALE GENOMIC DNA]</scope>
    <source>
        <strain evidence="1 2">GGS1</strain>
    </source>
</reference>
<accession>A0ABT6M1Q0</accession>
<evidence type="ECO:0000313" key="1">
    <source>
        <dbReference type="EMBL" id="MDH6222010.1"/>
    </source>
</evidence>
<comment type="caution">
    <text evidence="1">The sequence shown here is derived from an EMBL/GenBank/DDBJ whole genome shotgun (WGS) entry which is preliminary data.</text>
</comment>
<proteinExistence type="predicted"/>
<dbReference type="Proteomes" id="UP001160499">
    <property type="component" value="Unassembled WGS sequence"/>
</dbReference>
<dbReference type="EMBL" id="JARXVH010000028">
    <property type="protein sequence ID" value="MDH6222010.1"/>
    <property type="molecule type" value="Genomic_DNA"/>
</dbReference>
<keyword evidence="2" id="KW-1185">Reference proteome</keyword>
<evidence type="ECO:0000313" key="2">
    <source>
        <dbReference type="Proteomes" id="UP001160499"/>
    </source>
</evidence>
<name>A0ABT6M1Q0_9ACTN</name>
<sequence>MGHHRVDLLDGLIADAGFEVGRHGDVRPWLYYVQATRPR</sequence>